<evidence type="ECO:0000256" key="1">
    <source>
        <dbReference type="SAM" id="MobiDB-lite"/>
    </source>
</evidence>
<protein>
    <submittedName>
        <fullName evidence="2">Uncharacterized protein</fullName>
    </submittedName>
</protein>
<name>A0A444XQ22_ARAHY</name>
<evidence type="ECO:0000313" key="2">
    <source>
        <dbReference type="EMBL" id="RYQ91772.1"/>
    </source>
</evidence>
<reference evidence="2 3" key="1">
    <citation type="submission" date="2019-01" db="EMBL/GenBank/DDBJ databases">
        <title>Sequencing of cultivated peanut Arachis hypogaea provides insights into genome evolution and oil improvement.</title>
        <authorList>
            <person name="Chen X."/>
        </authorList>
    </citation>
    <scope>NUCLEOTIDE SEQUENCE [LARGE SCALE GENOMIC DNA]</scope>
    <source>
        <strain evidence="3">cv. Fuhuasheng</strain>
        <tissue evidence="2">Leaves</tissue>
    </source>
</reference>
<proteinExistence type="predicted"/>
<dbReference type="EMBL" id="SDMP01000019">
    <property type="protein sequence ID" value="RYQ91772.1"/>
    <property type="molecule type" value="Genomic_DNA"/>
</dbReference>
<feature type="region of interest" description="Disordered" evidence="1">
    <location>
        <begin position="1"/>
        <end position="46"/>
    </location>
</feature>
<dbReference type="AlphaFoldDB" id="A0A444XQ22"/>
<gene>
    <name evidence="2" type="ORF">Ahy_B09g097801</name>
</gene>
<organism evidence="2 3">
    <name type="scientific">Arachis hypogaea</name>
    <name type="common">Peanut</name>
    <dbReference type="NCBI Taxonomy" id="3818"/>
    <lineage>
        <taxon>Eukaryota</taxon>
        <taxon>Viridiplantae</taxon>
        <taxon>Streptophyta</taxon>
        <taxon>Embryophyta</taxon>
        <taxon>Tracheophyta</taxon>
        <taxon>Spermatophyta</taxon>
        <taxon>Magnoliopsida</taxon>
        <taxon>eudicotyledons</taxon>
        <taxon>Gunneridae</taxon>
        <taxon>Pentapetalae</taxon>
        <taxon>rosids</taxon>
        <taxon>fabids</taxon>
        <taxon>Fabales</taxon>
        <taxon>Fabaceae</taxon>
        <taxon>Papilionoideae</taxon>
        <taxon>50 kb inversion clade</taxon>
        <taxon>dalbergioids sensu lato</taxon>
        <taxon>Dalbergieae</taxon>
        <taxon>Pterocarpus clade</taxon>
        <taxon>Arachis</taxon>
    </lineage>
</organism>
<feature type="compositionally biased region" description="Basic residues" evidence="1">
    <location>
        <begin position="1"/>
        <end position="12"/>
    </location>
</feature>
<evidence type="ECO:0000313" key="3">
    <source>
        <dbReference type="Proteomes" id="UP000289738"/>
    </source>
</evidence>
<keyword evidence="3" id="KW-1185">Reference proteome</keyword>
<dbReference type="Proteomes" id="UP000289738">
    <property type="component" value="Chromosome B09"/>
</dbReference>
<comment type="caution">
    <text evidence="2">The sequence shown here is derived from an EMBL/GenBank/DDBJ whole genome shotgun (WGS) entry which is preliminary data.</text>
</comment>
<accession>A0A444XQ22</accession>
<sequence length="66" mass="7246">MARKGRFTKKSKIGPGCQQPQTAPPPASATHRDDSEILPDSGDSVPPIYHIFHIDEDSEGTIKKIF</sequence>